<evidence type="ECO:0000313" key="2">
    <source>
        <dbReference type="Proteomes" id="UP001241377"/>
    </source>
</evidence>
<dbReference type="EMBL" id="JASBWR010000020">
    <property type="protein sequence ID" value="KAJ9108442.1"/>
    <property type="molecule type" value="Genomic_DNA"/>
</dbReference>
<protein>
    <submittedName>
        <fullName evidence="1">Uncharacterized protein</fullName>
    </submittedName>
</protein>
<comment type="caution">
    <text evidence="1">The sequence shown here is derived from an EMBL/GenBank/DDBJ whole genome shotgun (WGS) entry which is preliminary data.</text>
</comment>
<sequence length="331" mass="36918">MPINVTGLFVALLVLWVVAGAALYGLVFIFKHQPRPETSNEKLYYTNDGLEDTTYSLPSRLLSITDGPSATTDLSVVIPCYNETERLGKMLDEAVGYLRSTRLKYEIIIVDDGSQDGTDKYALNKAVELKLAPHIMKVVKLDHNRGKGGAVTHGLLHSLGKLALFADADGATQFSDAEHLITYLQKLPEDSAGVAIGSRAHMVNTEAVVKRSFIRNFLMYGLHTLVYVFGIRDVQDTQCGFKMFNRKAVKMIFPHMHTERWIFDVEVLLLGEIQGISMREIAVNWQEIGGSKIDLARDSIGMAIDLVVTRLAYIFGVYRLDECGNETKKKE</sequence>
<proteinExistence type="predicted"/>
<reference evidence="1" key="1">
    <citation type="submission" date="2023-04" db="EMBL/GenBank/DDBJ databases">
        <title>Draft Genome sequencing of Naganishia species isolated from polar environments using Oxford Nanopore Technology.</title>
        <authorList>
            <person name="Leo P."/>
            <person name="Venkateswaran K."/>
        </authorList>
    </citation>
    <scope>NUCLEOTIDE SEQUENCE</scope>
    <source>
        <strain evidence="1">MNA-CCFEE 5261</strain>
    </source>
</reference>
<evidence type="ECO:0000313" key="1">
    <source>
        <dbReference type="EMBL" id="KAJ9108442.1"/>
    </source>
</evidence>
<dbReference type="Proteomes" id="UP001241377">
    <property type="component" value="Unassembled WGS sequence"/>
</dbReference>
<organism evidence="1 2">
    <name type="scientific">Naganishia cerealis</name>
    <dbReference type="NCBI Taxonomy" id="610337"/>
    <lineage>
        <taxon>Eukaryota</taxon>
        <taxon>Fungi</taxon>
        <taxon>Dikarya</taxon>
        <taxon>Basidiomycota</taxon>
        <taxon>Agaricomycotina</taxon>
        <taxon>Tremellomycetes</taxon>
        <taxon>Filobasidiales</taxon>
        <taxon>Filobasidiaceae</taxon>
        <taxon>Naganishia</taxon>
    </lineage>
</organism>
<gene>
    <name evidence="1" type="ORF">QFC19_002427</name>
</gene>
<keyword evidence="2" id="KW-1185">Reference proteome</keyword>
<accession>A0ACC2W9Z5</accession>
<name>A0ACC2W9Z5_9TREE</name>